<name>A0A6J5PAX7_9CAUD</name>
<evidence type="ECO:0000256" key="2">
    <source>
        <dbReference type="ARBA" id="ARBA00022679"/>
    </source>
</evidence>
<evidence type="ECO:0000256" key="1">
    <source>
        <dbReference type="ARBA" id="ARBA00022603"/>
    </source>
</evidence>
<dbReference type="GO" id="GO:0008170">
    <property type="term" value="F:N-methyltransferase activity"/>
    <property type="evidence" value="ECO:0007669"/>
    <property type="project" value="InterPro"/>
</dbReference>
<dbReference type="InterPro" id="IPR001091">
    <property type="entry name" value="RM_Methyltransferase"/>
</dbReference>
<evidence type="ECO:0000313" key="5">
    <source>
        <dbReference type="EMBL" id="CAB4166235.1"/>
    </source>
</evidence>
<keyword evidence="1 5" id="KW-0489">Methyltransferase</keyword>
<dbReference type="InterPro" id="IPR029063">
    <property type="entry name" value="SAM-dependent_MTases_sf"/>
</dbReference>
<evidence type="ECO:0000256" key="3">
    <source>
        <dbReference type="SAM" id="MobiDB-lite"/>
    </source>
</evidence>
<dbReference type="PRINTS" id="PR00508">
    <property type="entry name" value="S21N4MTFRASE"/>
</dbReference>
<evidence type="ECO:0000259" key="4">
    <source>
        <dbReference type="Pfam" id="PF01555"/>
    </source>
</evidence>
<gene>
    <name evidence="5" type="ORF">UFOVP836_21</name>
</gene>
<feature type="domain" description="DNA methylase N-4/N-6" evidence="4">
    <location>
        <begin position="32"/>
        <end position="309"/>
    </location>
</feature>
<sequence>MDVILDQRHGRNWALYNGDCCEVVKGIPDESVDLTVFSPPFSSLYTYSDSEADMGNCASDEEFFGHFGFLAPELLRVTTTGRLCVMHVKDLPTYRNSDGASGLRDFPGQCIAAMERAGWTFHSRVTVWKCPVTERERTNNNGLLHKTVMRDSSQIRQGMADYVLAFRKTPPGDNLSTKPIERPTGFTRYIGDPAQDPRETDQHPSKYARKGRDGRTSVEIWRRYAEPVWWDIDQTDVLNFRIARDEKDEKHICPLQLGLIRRCVELWSSDGDVVLSPFAGVGSEGFVALDMHRKFIGIELKPGYFSTAIKHLESAEAYAGAQGGLFDAVD</sequence>
<dbReference type="EMBL" id="LR796794">
    <property type="protein sequence ID" value="CAB4166235.1"/>
    <property type="molecule type" value="Genomic_DNA"/>
</dbReference>
<dbReference type="GO" id="GO:0003677">
    <property type="term" value="F:DNA binding"/>
    <property type="evidence" value="ECO:0007669"/>
    <property type="project" value="InterPro"/>
</dbReference>
<proteinExistence type="predicted"/>
<reference evidence="5" key="1">
    <citation type="submission" date="2020-04" db="EMBL/GenBank/DDBJ databases">
        <authorList>
            <person name="Chiriac C."/>
            <person name="Salcher M."/>
            <person name="Ghai R."/>
            <person name="Kavagutti S V."/>
        </authorList>
    </citation>
    <scope>NUCLEOTIDE SEQUENCE</scope>
</reference>
<dbReference type="GO" id="GO:0032259">
    <property type="term" value="P:methylation"/>
    <property type="evidence" value="ECO:0007669"/>
    <property type="project" value="UniProtKB-KW"/>
</dbReference>
<dbReference type="Gene3D" id="3.40.50.150">
    <property type="entry name" value="Vaccinia Virus protein VP39"/>
    <property type="match status" value="1"/>
</dbReference>
<keyword evidence="2" id="KW-0808">Transferase</keyword>
<organism evidence="5">
    <name type="scientific">uncultured Caudovirales phage</name>
    <dbReference type="NCBI Taxonomy" id="2100421"/>
    <lineage>
        <taxon>Viruses</taxon>
        <taxon>Duplodnaviria</taxon>
        <taxon>Heunggongvirae</taxon>
        <taxon>Uroviricota</taxon>
        <taxon>Caudoviricetes</taxon>
        <taxon>Peduoviridae</taxon>
        <taxon>Maltschvirus</taxon>
        <taxon>Maltschvirus maltsch</taxon>
    </lineage>
</organism>
<feature type="region of interest" description="Disordered" evidence="3">
    <location>
        <begin position="173"/>
        <end position="211"/>
    </location>
</feature>
<protein>
    <submittedName>
        <fullName evidence="5">COG0863 DNA modification methylase</fullName>
    </submittedName>
</protein>
<dbReference type="SUPFAM" id="SSF53335">
    <property type="entry name" value="S-adenosyl-L-methionine-dependent methyltransferases"/>
    <property type="match status" value="1"/>
</dbReference>
<dbReference type="InterPro" id="IPR002941">
    <property type="entry name" value="DNA_methylase_N4/N6"/>
</dbReference>
<accession>A0A6J5PAX7</accession>
<feature type="compositionally biased region" description="Basic and acidic residues" evidence="3">
    <location>
        <begin position="195"/>
        <end position="211"/>
    </location>
</feature>
<dbReference type="Pfam" id="PF01555">
    <property type="entry name" value="N6_N4_Mtase"/>
    <property type="match status" value="1"/>
</dbReference>